<dbReference type="InterPro" id="IPR011008">
    <property type="entry name" value="Dimeric_a/b-barrel"/>
</dbReference>
<feature type="domain" description="ABM" evidence="1">
    <location>
        <begin position="15"/>
        <end position="46"/>
    </location>
</feature>
<dbReference type="RefSeq" id="WP_344230784.1">
    <property type="nucleotide sequence ID" value="NZ_BAAALH010000002.1"/>
</dbReference>
<keyword evidence="2" id="KW-0560">Oxidoreductase</keyword>
<keyword evidence="2" id="KW-0503">Monooxygenase</keyword>
<dbReference type="EMBL" id="JBHSEN010000001">
    <property type="protein sequence ID" value="MFC4429435.1"/>
    <property type="molecule type" value="Genomic_DNA"/>
</dbReference>
<reference evidence="3" key="1">
    <citation type="journal article" date="2019" name="Int. J. Syst. Evol. Microbiol.">
        <title>The Global Catalogue of Microorganisms (GCM) 10K type strain sequencing project: providing services to taxonomists for standard genome sequencing and annotation.</title>
        <authorList>
            <consortium name="The Broad Institute Genomics Platform"/>
            <consortium name="The Broad Institute Genome Sequencing Center for Infectious Disease"/>
            <person name="Wu L."/>
            <person name="Ma J."/>
        </authorList>
    </citation>
    <scope>NUCLEOTIDE SEQUENCE [LARGE SCALE GENOMIC DNA]</scope>
    <source>
        <strain evidence="3">CGMCC 1.12125</strain>
    </source>
</reference>
<proteinExistence type="predicted"/>
<keyword evidence="3" id="KW-1185">Reference proteome</keyword>
<organism evidence="2 3">
    <name type="scientific">Citricoccus alkalitolerans</name>
    <dbReference type="NCBI Taxonomy" id="246603"/>
    <lineage>
        <taxon>Bacteria</taxon>
        <taxon>Bacillati</taxon>
        <taxon>Actinomycetota</taxon>
        <taxon>Actinomycetes</taxon>
        <taxon>Micrococcales</taxon>
        <taxon>Micrococcaceae</taxon>
        <taxon>Citricoccus</taxon>
    </lineage>
</organism>
<comment type="caution">
    <text evidence="2">The sequence shown here is derived from an EMBL/GenBank/DDBJ whole genome shotgun (WGS) entry which is preliminary data.</text>
</comment>
<evidence type="ECO:0000313" key="3">
    <source>
        <dbReference type="Proteomes" id="UP001595965"/>
    </source>
</evidence>
<protein>
    <submittedName>
        <fullName evidence="2">Quinol monooxygenase</fullName>
        <ecNumber evidence="2">1.-.-.-</ecNumber>
    </submittedName>
</protein>
<gene>
    <name evidence="2" type="ORF">ACFO0K_07055</name>
</gene>
<dbReference type="Gene3D" id="3.30.70.100">
    <property type="match status" value="1"/>
</dbReference>
<dbReference type="SUPFAM" id="SSF54909">
    <property type="entry name" value="Dimeric alpha+beta barrel"/>
    <property type="match status" value="1"/>
</dbReference>
<evidence type="ECO:0000313" key="2">
    <source>
        <dbReference type="EMBL" id="MFC4429435.1"/>
    </source>
</evidence>
<name>A0ABV8XYD8_9MICC</name>
<dbReference type="Proteomes" id="UP001595965">
    <property type="component" value="Unassembled WGS sequence"/>
</dbReference>
<dbReference type="GO" id="GO:0004497">
    <property type="term" value="F:monooxygenase activity"/>
    <property type="evidence" value="ECO:0007669"/>
    <property type="project" value="UniProtKB-KW"/>
</dbReference>
<dbReference type="EC" id="1.-.-.-" evidence="2"/>
<dbReference type="InterPro" id="IPR007138">
    <property type="entry name" value="ABM_dom"/>
</dbReference>
<sequence length="85" mass="9162">MDPDRAGPGGWIDSRSLEDPNEFVLMEAFRDGAAEAHVTSAHFAAGLDAMRPVLAATPKIISRQIDGEGWEEMGELQIDLSEPAP</sequence>
<accession>A0ABV8XYD8</accession>
<dbReference type="Pfam" id="PF03992">
    <property type="entry name" value="ABM"/>
    <property type="match status" value="1"/>
</dbReference>
<evidence type="ECO:0000259" key="1">
    <source>
        <dbReference type="Pfam" id="PF03992"/>
    </source>
</evidence>